<gene>
    <name evidence="2" type="ORF">Y036_5395</name>
</gene>
<reference evidence="2 3" key="1">
    <citation type="submission" date="2014-08" db="EMBL/GenBank/DDBJ databases">
        <authorList>
            <person name="Bunnell A."/>
            <person name="Chain P.S."/>
            <person name="Chertkov O."/>
            <person name="Currie B.J."/>
            <person name="Daligault H.E."/>
            <person name="Davenport K.W."/>
            <person name="Davis C."/>
            <person name="Gleasner C.D."/>
            <person name="Johnson S.L."/>
            <person name="Kaestli M."/>
            <person name="Koren S."/>
            <person name="Kunde Y.A."/>
            <person name="Mayo M."/>
            <person name="McMurry K.K."/>
            <person name="Price E.P."/>
            <person name="Reitenga K.G."/>
            <person name="Robison R."/>
            <person name="Rosovitz M.J."/>
            <person name="Sarovich D.S."/>
            <person name="Teshima H."/>
        </authorList>
    </citation>
    <scope>NUCLEOTIDE SEQUENCE [LARGE SCALE GENOMIC DNA]</scope>
    <source>
        <strain evidence="2 3">MSHR44</strain>
    </source>
</reference>
<proteinExistence type="predicted"/>
<evidence type="ECO:0000256" key="1">
    <source>
        <dbReference type="SAM" id="MobiDB-lite"/>
    </source>
</evidence>
<name>A0AA40MEQ6_BURPE</name>
<protein>
    <submittedName>
        <fullName evidence="2">Uncharacterized protein</fullName>
    </submittedName>
</protein>
<feature type="region of interest" description="Disordered" evidence="1">
    <location>
        <begin position="34"/>
        <end position="74"/>
    </location>
</feature>
<evidence type="ECO:0000313" key="2">
    <source>
        <dbReference type="EMBL" id="KGX16522.1"/>
    </source>
</evidence>
<evidence type="ECO:0000313" key="3">
    <source>
        <dbReference type="Proteomes" id="UP000030475"/>
    </source>
</evidence>
<feature type="compositionally biased region" description="Low complexity" evidence="1">
    <location>
        <begin position="64"/>
        <end position="74"/>
    </location>
</feature>
<dbReference type="Proteomes" id="UP000030475">
    <property type="component" value="Unassembled WGS sequence"/>
</dbReference>
<organism evidence="2 3">
    <name type="scientific">Burkholderia pseudomallei</name>
    <name type="common">Pseudomonas pseudomallei</name>
    <dbReference type="NCBI Taxonomy" id="28450"/>
    <lineage>
        <taxon>Bacteria</taxon>
        <taxon>Pseudomonadati</taxon>
        <taxon>Pseudomonadota</taxon>
        <taxon>Betaproteobacteria</taxon>
        <taxon>Burkholderiales</taxon>
        <taxon>Burkholderiaceae</taxon>
        <taxon>Burkholderia</taxon>
        <taxon>pseudomallei group</taxon>
    </lineage>
</organism>
<dbReference type="AlphaFoldDB" id="A0AA40MEQ6"/>
<sequence length="102" mass="11163">MRARSGRWAARAREDGWGFVKSELKAKAKAKAMAEAETETETETEVPPARRGALDRSERPATNAARARYAPSRRASSCAWRISHASVCAMSPGRRGSLGRTM</sequence>
<accession>A0AA40MEQ6</accession>
<dbReference type="EMBL" id="JQIM01000008">
    <property type="protein sequence ID" value="KGX16522.1"/>
    <property type="molecule type" value="Genomic_DNA"/>
</dbReference>
<comment type="caution">
    <text evidence="2">The sequence shown here is derived from an EMBL/GenBank/DDBJ whole genome shotgun (WGS) entry which is preliminary data.</text>
</comment>